<feature type="transmembrane region" description="Helical" evidence="14">
    <location>
        <begin position="258"/>
        <end position="276"/>
    </location>
</feature>
<evidence type="ECO:0000256" key="4">
    <source>
        <dbReference type="ARBA" id="ARBA00021581"/>
    </source>
</evidence>
<feature type="transmembrane region" description="Helical" evidence="14">
    <location>
        <begin position="96"/>
        <end position="114"/>
    </location>
</feature>
<sequence length="284" mass="30766">MMSILQAILLGIVQGLTEFLPISSTAHLILVSKLLQLDQKLTPEQLTGFVAFIQLGTVLSLIVYFFPDLWSIARGFLTDNLAWLQGRRELGEPARLGWLIVIGSFPVIVFGFGFRKIIEGVLTKNLYVIAGALVGLAVFLVVAELVGSRRLKLADLTWWHALLIGCGQALALIPGASRSGTTITAGLLLGLDRATAARFSFLLCVPALTGAGLLQFVREVKDFDPTMLLATVIATVVSGITGYAAIAFLLYFLKTHSMLVFVAYRLMLGGLLFFLLSTQRIAPV</sequence>
<accession>A0ABX8AW05</accession>
<evidence type="ECO:0000256" key="11">
    <source>
        <dbReference type="ARBA" id="ARBA00032707"/>
    </source>
</evidence>
<keyword evidence="14" id="KW-0573">Peptidoglycan synthesis</keyword>
<gene>
    <name evidence="14 15" type="primary">uppP</name>
    <name evidence="15" type="ORF">J8C05_05530</name>
</gene>
<evidence type="ECO:0000256" key="14">
    <source>
        <dbReference type="HAMAP-Rule" id="MF_01006"/>
    </source>
</evidence>
<dbReference type="Pfam" id="PF02673">
    <property type="entry name" value="BacA"/>
    <property type="match status" value="1"/>
</dbReference>
<dbReference type="Proteomes" id="UP000677668">
    <property type="component" value="Chromosome 1"/>
</dbReference>
<evidence type="ECO:0000256" key="8">
    <source>
        <dbReference type="ARBA" id="ARBA00022989"/>
    </source>
</evidence>
<evidence type="ECO:0000313" key="16">
    <source>
        <dbReference type="Proteomes" id="UP000677668"/>
    </source>
</evidence>
<keyword evidence="16" id="KW-1185">Reference proteome</keyword>
<evidence type="ECO:0000256" key="1">
    <source>
        <dbReference type="ARBA" id="ARBA00004651"/>
    </source>
</evidence>
<keyword evidence="10 14" id="KW-0046">Antibiotic resistance</keyword>
<evidence type="ECO:0000256" key="3">
    <source>
        <dbReference type="ARBA" id="ARBA00012374"/>
    </source>
</evidence>
<name>A0ABX8AW05_9BACT</name>
<dbReference type="GO" id="GO:0050380">
    <property type="term" value="F:undecaprenyl-diphosphatase activity"/>
    <property type="evidence" value="ECO:0007669"/>
    <property type="project" value="UniProtKB-EC"/>
</dbReference>
<evidence type="ECO:0000313" key="15">
    <source>
        <dbReference type="EMBL" id="QUV92858.1"/>
    </source>
</evidence>
<keyword evidence="7 14" id="KW-0378">Hydrolase</keyword>
<evidence type="ECO:0000256" key="9">
    <source>
        <dbReference type="ARBA" id="ARBA00023136"/>
    </source>
</evidence>
<dbReference type="HAMAP" id="MF_01006">
    <property type="entry name" value="Undec_diphosphatase"/>
    <property type="match status" value="1"/>
</dbReference>
<evidence type="ECO:0000256" key="12">
    <source>
        <dbReference type="ARBA" id="ARBA00032932"/>
    </source>
</evidence>
<dbReference type="InterPro" id="IPR003824">
    <property type="entry name" value="UppP"/>
</dbReference>
<dbReference type="RefSeq" id="WP_211421297.1">
    <property type="nucleotide sequence ID" value="NZ_CP072642.1"/>
</dbReference>
<dbReference type="PANTHER" id="PTHR30622">
    <property type="entry name" value="UNDECAPRENYL-DIPHOSPHATASE"/>
    <property type="match status" value="1"/>
</dbReference>
<dbReference type="NCBIfam" id="TIGR00753">
    <property type="entry name" value="undec_PP_bacA"/>
    <property type="match status" value="1"/>
</dbReference>
<keyword evidence="9 14" id="KW-0472">Membrane</keyword>
<protein>
    <recommendedName>
        <fullName evidence="4 14">Undecaprenyl-diphosphatase</fullName>
        <ecNumber evidence="3 14">3.6.1.27</ecNumber>
    </recommendedName>
    <alternativeName>
        <fullName evidence="12 14">Bacitracin resistance protein</fullName>
    </alternativeName>
    <alternativeName>
        <fullName evidence="11 14">Undecaprenyl pyrophosphate phosphatase</fullName>
    </alternativeName>
</protein>
<keyword evidence="6 14" id="KW-0812">Transmembrane</keyword>
<organism evidence="15 16">
    <name type="scientific">Chloracidobacterium sp. N</name>
    <dbReference type="NCBI Taxonomy" id="2821540"/>
    <lineage>
        <taxon>Bacteria</taxon>
        <taxon>Pseudomonadati</taxon>
        <taxon>Acidobacteriota</taxon>
        <taxon>Terriglobia</taxon>
        <taxon>Terriglobales</taxon>
        <taxon>Acidobacteriaceae</taxon>
        <taxon>Chloracidobacterium</taxon>
        <taxon>Chloracidobacterium aggregatum</taxon>
    </lineage>
</organism>
<evidence type="ECO:0000256" key="7">
    <source>
        <dbReference type="ARBA" id="ARBA00022801"/>
    </source>
</evidence>
<dbReference type="EC" id="3.6.1.27" evidence="3 14"/>
<feature type="transmembrane region" description="Helical" evidence="14">
    <location>
        <begin position="49"/>
        <end position="66"/>
    </location>
</feature>
<dbReference type="EMBL" id="CP072642">
    <property type="protein sequence ID" value="QUV92858.1"/>
    <property type="molecule type" value="Genomic_DNA"/>
</dbReference>
<keyword evidence="5 14" id="KW-1003">Cell membrane</keyword>
<comment type="catalytic activity">
    <reaction evidence="13 14">
        <text>di-trans,octa-cis-undecaprenyl diphosphate + H2O = di-trans,octa-cis-undecaprenyl phosphate + phosphate + H(+)</text>
        <dbReference type="Rhea" id="RHEA:28094"/>
        <dbReference type="ChEBI" id="CHEBI:15377"/>
        <dbReference type="ChEBI" id="CHEBI:15378"/>
        <dbReference type="ChEBI" id="CHEBI:43474"/>
        <dbReference type="ChEBI" id="CHEBI:58405"/>
        <dbReference type="ChEBI" id="CHEBI:60392"/>
        <dbReference type="EC" id="3.6.1.27"/>
    </reaction>
</comment>
<evidence type="ECO:0000256" key="6">
    <source>
        <dbReference type="ARBA" id="ARBA00022692"/>
    </source>
</evidence>
<comment type="function">
    <text evidence="14">Catalyzes the dephosphorylation of undecaprenyl diphosphate (UPP). Confers resistance to bacitracin.</text>
</comment>
<reference evidence="15 16" key="1">
    <citation type="submission" date="2021-03" db="EMBL/GenBank/DDBJ databases">
        <title>Genomic and phenotypic characterization of Chloracidobacterium isolates provides evidence for multiple species.</title>
        <authorList>
            <person name="Saini M.K."/>
            <person name="Costas A.M.G."/>
            <person name="Tank M."/>
            <person name="Bryant D.A."/>
        </authorList>
    </citation>
    <scope>NUCLEOTIDE SEQUENCE [LARGE SCALE GENOMIC DNA]</scope>
    <source>
        <strain evidence="15 16">N</strain>
    </source>
</reference>
<keyword evidence="14" id="KW-0961">Cell wall biogenesis/degradation</keyword>
<feature type="transmembrane region" description="Helical" evidence="14">
    <location>
        <begin position="158"/>
        <end position="176"/>
    </location>
</feature>
<comment type="subcellular location">
    <subcellularLocation>
        <location evidence="1 14">Cell membrane</location>
        <topology evidence="1 14">Multi-pass membrane protein</topology>
    </subcellularLocation>
</comment>
<dbReference type="PANTHER" id="PTHR30622:SF4">
    <property type="entry name" value="UNDECAPRENYL-DIPHOSPHATASE"/>
    <property type="match status" value="1"/>
</dbReference>
<comment type="similarity">
    <text evidence="2 14">Belongs to the UppP family.</text>
</comment>
<feature type="transmembrane region" description="Helical" evidence="14">
    <location>
        <begin position="228"/>
        <end position="252"/>
    </location>
</feature>
<feature type="transmembrane region" description="Helical" evidence="14">
    <location>
        <begin position="126"/>
        <end position="146"/>
    </location>
</feature>
<evidence type="ECO:0000256" key="2">
    <source>
        <dbReference type="ARBA" id="ARBA00010621"/>
    </source>
</evidence>
<evidence type="ECO:0000256" key="5">
    <source>
        <dbReference type="ARBA" id="ARBA00022475"/>
    </source>
</evidence>
<comment type="miscellaneous">
    <text evidence="14">Bacitracin is thought to be involved in the inhibition of peptidoglycan synthesis by sequestering undecaprenyl diphosphate, thereby reducing the pool of lipid carrier available.</text>
</comment>
<evidence type="ECO:0000256" key="13">
    <source>
        <dbReference type="ARBA" id="ARBA00047594"/>
    </source>
</evidence>
<feature type="transmembrane region" description="Helical" evidence="14">
    <location>
        <begin position="196"/>
        <end position="216"/>
    </location>
</feature>
<proteinExistence type="inferred from homology"/>
<keyword evidence="8 14" id="KW-1133">Transmembrane helix</keyword>
<keyword evidence="14" id="KW-0133">Cell shape</keyword>
<evidence type="ECO:0000256" key="10">
    <source>
        <dbReference type="ARBA" id="ARBA00023251"/>
    </source>
</evidence>